<dbReference type="PANTHER" id="PTHR30250">
    <property type="entry name" value="PST FAMILY PREDICTED COLANIC ACID TRANSPORTER"/>
    <property type="match status" value="1"/>
</dbReference>
<keyword evidence="4 7" id="KW-0812">Transmembrane</keyword>
<feature type="transmembrane region" description="Helical" evidence="7">
    <location>
        <begin position="445"/>
        <end position="463"/>
    </location>
</feature>
<sequence length="492" mass="49737">MSGDGHRVAPERRALGFSAANTALSKLAGLVVGIVLARLLGPSEFGTFAVAFVALMAVLSLNDLGVGLAIVRWPDDPRRLAPTVASVSVLSSAVLAVGLALAAGPFATAMGAPGAAPAVRLLAACVLVNGVVATAAALLQRDLRQDLRLVVDQVNLWLGAVVSLVLAAVGAGAMSLAVGRVSGAVVSGVLLLGFSPLPLRFGWDRALLRRLLRFGLPLAGASAVVFGIGFVDQVLVGHHLGPASLGAYVLAVNLAGWPVHLLSGPLRQVSPPLFARRRDDQPAVRAALGSVARALLALAVPCCVALAASAEQVVHLLYGAEWAAAATPLRWLALGALVRIVAELLYDYLVVVGRTSWLLAVQLAWLVALVPAVAVGLRLGGLAGAAASSALVGLVVVLPAYALALRAAGTPVRPLLGAAALPALAALGVVVAVRLPGVAGGPDLVVLAAAAVATALAWSLLLVRGHLRLPDDVRAPADAPRRGGPGRAEVAR</sequence>
<evidence type="ECO:0000313" key="8">
    <source>
        <dbReference type="EMBL" id="NEN77290.1"/>
    </source>
</evidence>
<protein>
    <submittedName>
        <fullName evidence="8">Oligosaccharide flippase family protein</fullName>
    </submittedName>
</protein>
<feature type="transmembrane region" description="Helical" evidence="7">
    <location>
        <begin position="357"/>
        <end position="377"/>
    </location>
</feature>
<gene>
    <name evidence="8" type="ORF">G3T38_03270</name>
</gene>
<feature type="transmembrane region" description="Helical" evidence="7">
    <location>
        <begin position="154"/>
        <end position="175"/>
    </location>
</feature>
<dbReference type="InterPro" id="IPR050833">
    <property type="entry name" value="Poly_Biosynth_Transport"/>
</dbReference>
<comment type="similarity">
    <text evidence="2">Belongs to the polysaccharide synthase family.</text>
</comment>
<dbReference type="Pfam" id="PF13440">
    <property type="entry name" value="Polysacc_synt_3"/>
    <property type="match status" value="1"/>
</dbReference>
<keyword evidence="3" id="KW-1003">Cell membrane</keyword>
<evidence type="ECO:0000256" key="6">
    <source>
        <dbReference type="ARBA" id="ARBA00023136"/>
    </source>
</evidence>
<feature type="transmembrane region" description="Helical" evidence="7">
    <location>
        <begin position="118"/>
        <end position="139"/>
    </location>
</feature>
<evidence type="ECO:0000256" key="1">
    <source>
        <dbReference type="ARBA" id="ARBA00004651"/>
    </source>
</evidence>
<evidence type="ECO:0000313" key="9">
    <source>
        <dbReference type="Proteomes" id="UP000468687"/>
    </source>
</evidence>
<feature type="transmembrane region" description="Helical" evidence="7">
    <location>
        <begin position="415"/>
        <end position="433"/>
    </location>
</feature>
<comment type="subcellular location">
    <subcellularLocation>
        <location evidence="1">Cell membrane</location>
        <topology evidence="1">Multi-pass membrane protein</topology>
    </subcellularLocation>
</comment>
<feature type="transmembrane region" description="Helical" evidence="7">
    <location>
        <begin position="47"/>
        <end position="71"/>
    </location>
</feature>
<feature type="transmembrane region" description="Helical" evidence="7">
    <location>
        <begin position="211"/>
        <end position="231"/>
    </location>
</feature>
<comment type="caution">
    <text evidence="8">The sequence shown here is derived from an EMBL/GenBank/DDBJ whole genome shotgun (WGS) entry which is preliminary data.</text>
</comment>
<feature type="transmembrane region" description="Helical" evidence="7">
    <location>
        <begin position="83"/>
        <end position="106"/>
    </location>
</feature>
<feature type="transmembrane region" description="Helical" evidence="7">
    <location>
        <begin position="329"/>
        <end position="350"/>
    </location>
</feature>
<name>A0A6P0HGB5_9ACTN</name>
<reference evidence="8 9" key="1">
    <citation type="journal article" date="2014" name="Int. J. Syst. Evol. Microbiol.">
        <title>Nocardioides zeae sp. nov., isolated from the stem of Zea mays.</title>
        <authorList>
            <person name="Glaeser S.P."/>
            <person name="McInroy J.A."/>
            <person name="Busse H.J."/>
            <person name="Kampfer P."/>
        </authorList>
    </citation>
    <scope>NUCLEOTIDE SEQUENCE [LARGE SCALE GENOMIC DNA]</scope>
    <source>
        <strain evidence="8 9">JCM 30728</strain>
    </source>
</reference>
<dbReference type="Proteomes" id="UP000468687">
    <property type="component" value="Unassembled WGS sequence"/>
</dbReference>
<keyword evidence="6 7" id="KW-0472">Membrane</keyword>
<feature type="transmembrane region" description="Helical" evidence="7">
    <location>
        <begin position="181"/>
        <end position="199"/>
    </location>
</feature>
<keyword evidence="9" id="KW-1185">Reference proteome</keyword>
<feature type="transmembrane region" description="Helical" evidence="7">
    <location>
        <begin position="243"/>
        <end position="262"/>
    </location>
</feature>
<evidence type="ECO:0000256" key="3">
    <source>
        <dbReference type="ARBA" id="ARBA00022475"/>
    </source>
</evidence>
<evidence type="ECO:0000256" key="5">
    <source>
        <dbReference type="ARBA" id="ARBA00022989"/>
    </source>
</evidence>
<dbReference type="AlphaFoldDB" id="A0A6P0HGB5"/>
<feature type="transmembrane region" description="Helical" evidence="7">
    <location>
        <begin position="21"/>
        <end position="41"/>
    </location>
</feature>
<proteinExistence type="inferred from homology"/>
<dbReference type="RefSeq" id="WP_163770592.1">
    <property type="nucleotide sequence ID" value="NZ_JAAGXA010000001.1"/>
</dbReference>
<accession>A0A6P0HGB5</accession>
<evidence type="ECO:0000256" key="4">
    <source>
        <dbReference type="ARBA" id="ARBA00022692"/>
    </source>
</evidence>
<dbReference type="GO" id="GO:0005886">
    <property type="term" value="C:plasma membrane"/>
    <property type="evidence" value="ECO:0007669"/>
    <property type="project" value="UniProtKB-SubCell"/>
</dbReference>
<dbReference type="PANTHER" id="PTHR30250:SF10">
    <property type="entry name" value="LIPOPOLYSACCHARIDE BIOSYNTHESIS PROTEIN WZXC"/>
    <property type="match status" value="1"/>
</dbReference>
<evidence type="ECO:0000256" key="7">
    <source>
        <dbReference type="SAM" id="Phobius"/>
    </source>
</evidence>
<dbReference type="EMBL" id="JAAGXA010000001">
    <property type="protein sequence ID" value="NEN77290.1"/>
    <property type="molecule type" value="Genomic_DNA"/>
</dbReference>
<evidence type="ECO:0000256" key="2">
    <source>
        <dbReference type="ARBA" id="ARBA00007430"/>
    </source>
</evidence>
<keyword evidence="5 7" id="KW-1133">Transmembrane helix</keyword>
<organism evidence="8 9">
    <name type="scientific">Nocardioides zeae</name>
    <dbReference type="NCBI Taxonomy" id="1457234"/>
    <lineage>
        <taxon>Bacteria</taxon>
        <taxon>Bacillati</taxon>
        <taxon>Actinomycetota</taxon>
        <taxon>Actinomycetes</taxon>
        <taxon>Propionibacteriales</taxon>
        <taxon>Nocardioidaceae</taxon>
        <taxon>Nocardioides</taxon>
    </lineage>
</organism>
<feature type="transmembrane region" description="Helical" evidence="7">
    <location>
        <begin position="283"/>
        <end position="309"/>
    </location>
</feature>
<feature type="transmembrane region" description="Helical" evidence="7">
    <location>
        <begin position="383"/>
        <end position="403"/>
    </location>
</feature>